<dbReference type="EMBL" id="CP089982">
    <property type="protein sequence ID" value="WXA90849.1"/>
    <property type="molecule type" value="Genomic_DNA"/>
</dbReference>
<organism evidence="3 4">
    <name type="scientific">Pendulispora brunnea</name>
    <dbReference type="NCBI Taxonomy" id="2905690"/>
    <lineage>
        <taxon>Bacteria</taxon>
        <taxon>Pseudomonadati</taxon>
        <taxon>Myxococcota</taxon>
        <taxon>Myxococcia</taxon>
        <taxon>Myxococcales</taxon>
        <taxon>Sorangiineae</taxon>
        <taxon>Pendulisporaceae</taxon>
        <taxon>Pendulispora</taxon>
    </lineage>
</organism>
<dbReference type="RefSeq" id="WP_394841469.1">
    <property type="nucleotide sequence ID" value="NZ_CP089982.1"/>
</dbReference>
<dbReference type="PROSITE" id="PS51257">
    <property type="entry name" value="PROKAR_LIPOPROTEIN"/>
    <property type="match status" value="1"/>
</dbReference>
<evidence type="ECO:0000313" key="3">
    <source>
        <dbReference type="EMBL" id="WXA90849.1"/>
    </source>
</evidence>
<accession>A0ABZ2K259</accession>
<evidence type="ECO:0000256" key="1">
    <source>
        <dbReference type="SAM" id="MobiDB-lite"/>
    </source>
</evidence>
<proteinExistence type="predicted"/>
<feature type="chain" id="PRO_5047353521" description="Carboxypeptidase regulatory-like domain-containing protein" evidence="2">
    <location>
        <begin position="24"/>
        <end position="651"/>
    </location>
</feature>
<feature type="region of interest" description="Disordered" evidence="1">
    <location>
        <begin position="30"/>
        <end position="58"/>
    </location>
</feature>
<reference evidence="3 4" key="1">
    <citation type="submission" date="2021-12" db="EMBL/GenBank/DDBJ databases">
        <title>Discovery of the Pendulisporaceae a myxobacterial family with distinct sporulation behavior and unique specialized metabolism.</title>
        <authorList>
            <person name="Garcia R."/>
            <person name="Popoff A."/>
            <person name="Bader C.D."/>
            <person name="Loehr J."/>
            <person name="Walesch S."/>
            <person name="Walt C."/>
            <person name="Boldt J."/>
            <person name="Bunk B."/>
            <person name="Haeckl F.J.F.P.J."/>
            <person name="Gunesch A.P."/>
            <person name="Birkelbach J."/>
            <person name="Nuebel U."/>
            <person name="Pietschmann T."/>
            <person name="Bach T."/>
            <person name="Mueller R."/>
        </authorList>
    </citation>
    <scope>NUCLEOTIDE SEQUENCE [LARGE SCALE GENOMIC DNA]</scope>
    <source>
        <strain evidence="3 4">MSr12523</strain>
    </source>
</reference>
<keyword evidence="4" id="KW-1185">Reference proteome</keyword>
<evidence type="ECO:0000256" key="2">
    <source>
        <dbReference type="SAM" id="SignalP"/>
    </source>
</evidence>
<dbReference type="Proteomes" id="UP001379533">
    <property type="component" value="Chromosome"/>
</dbReference>
<name>A0ABZ2K259_9BACT</name>
<evidence type="ECO:0000313" key="4">
    <source>
        <dbReference type="Proteomes" id="UP001379533"/>
    </source>
</evidence>
<keyword evidence="2" id="KW-0732">Signal</keyword>
<gene>
    <name evidence="3" type="ORF">LZC95_30895</name>
</gene>
<protein>
    <recommendedName>
        <fullName evidence="5">Carboxypeptidase regulatory-like domain-containing protein</fullName>
    </recommendedName>
</protein>
<feature type="signal peptide" evidence="2">
    <location>
        <begin position="1"/>
        <end position="23"/>
    </location>
</feature>
<sequence length="651" mass="66088">MATRRFCLSFLLLGLLGLCSAAAVSLGCGGSDAAPSPPGPEQDAGPHGDAGSDSGPFSACQGTSLQQDGVLDFDVKTVKVTGTVTLNGKPIPAGATGLVRFVERTAGLTYSFGLKSSFQAVLAPGEYDVRFEPQTECTGSTPSAVPCIAGLVKRGVSLVHDGNVDIDIPAVEVSGQVTLNGKPLPDAGLERGRLKWAMKDGGEFAISLGDRGAKSYDVTLLPGVYGVDLTANPRACDTSTDIPCAGGPLRSDIAIQQNGNLDIDVPAVRVTGKVTLNDQPLPDVSTGRGQLVWRRTNGGAGEISLGTSGSKTFDVALLTGTYSIAYAPALESPCSSGQVTTMLPCAGARLREGLDITAAGNVDVNIPSVRVTGAIRLRGAALPDASDSRGAIAWSRDDGTASPVFLGSAGPKAFSLPLVPGTYAVGYVPNASACANDTWAFPCVAGTLKSSITIAQEGNFDVDIPAVRVTGAITLNGQPLPNQSSLRGEVLLALDKAKAGAAVIALGSTGPKSFARTILPGSYSVELRPPGRCAALTPAGVPCVGGTLKGPIALTTDGNLDIDIPVITVRGTVTLNGAPMPDAGSTRGQAVFGLLDGGQRAESLGIAPSGAASYAVTLLPGRYVTVYQDNPALCRADSPFPCSSEVVKGCP</sequence>
<evidence type="ECO:0008006" key="5">
    <source>
        <dbReference type="Google" id="ProtNLM"/>
    </source>
</evidence>